<dbReference type="InterPro" id="IPR007138">
    <property type="entry name" value="ABM_dom"/>
</dbReference>
<dbReference type="InterPro" id="IPR011008">
    <property type="entry name" value="Dimeric_a/b-barrel"/>
</dbReference>
<organism evidence="2 5">
    <name type="scientific">Aeromicrobium tamlense</name>
    <dbReference type="NCBI Taxonomy" id="375541"/>
    <lineage>
        <taxon>Bacteria</taxon>
        <taxon>Bacillati</taxon>
        <taxon>Actinomycetota</taxon>
        <taxon>Actinomycetes</taxon>
        <taxon>Propionibacteriales</taxon>
        <taxon>Nocardioidaceae</taxon>
        <taxon>Aeromicrobium</taxon>
    </lineage>
</organism>
<evidence type="ECO:0000259" key="1">
    <source>
        <dbReference type="Pfam" id="PF03992"/>
    </source>
</evidence>
<dbReference type="EMBL" id="JACBZN010000001">
    <property type="protein sequence ID" value="NYI39722.1"/>
    <property type="molecule type" value="Genomic_DNA"/>
</dbReference>
<feature type="domain" description="ABM" evidence="1">
    <location>
        <begin position="4"/>
        <end position="63"/>
    </location>
</feature>
<dbReference type="Proteomes" id="UP000587211">
    <property type="component" value="Unassembled WGS sequence"/>
</dbReference>
<dbReference type="Pfam" id="PF03992">
    <property type="entry name" value="ABM"/>
    <property type="match status" value="1"/>
</dbReference>
<dbReference type="RefSeq" id="WP_179427608.1">
    <property type="nucleotide sequence ID" value="NZ_BAAAMP010000002.1"/>
</dbReference>
<proteinExistence type="predicted"/>
<dbReference type="EMBL" id="JACWMT010000001">
    <property type="protein sequence ID" value="MBD1269623.1"/>
    <property type="molecule type" value="Genomic_DNA"/>
</dbReference>
<name>A0A8I0FU02_9ACTN</name>
<dbReference type="Proteomes" id="UP000659061">
    <property type="component" value="Unassembled WGS sequence"/>
</dbReference>
<accession>A0A8I0FU02</accession>
<evidence type="ECO:0000313" key="5">
    <source>
        <dbReference type="Proteomes" id="UP000659061"/>
    </source>
</evidence>
<dbReference type="AlphaFoldDB" id="A0A8I0FU02"/>
<reference evidence="3 4" key="1">
    <citation type="submission" date="2020-07" db="EMBL/GenBank/DDBJ databases">
        <title>Sequencing the genomes of 1000 actinobacteria strains.</title>
        <authorList>
            <person name="Klenk H.-P."/>
        </authorList>
    </citation>
    <scope>NUCLEOTIDE SEQUENCE [LARGE SCALE GENOMIC DNA]</scope>
    <source>
        <strain evidence="3 4">DSM 19087</strain>
    </source>
</reference>
<evidence type="ECO:0000313" key="3">
    <source>
        <dbReference type="EMBL" id="NYI39722.1"/>
    </source>
</evidence>
<dbReference type="GO" id="GO:0004497">
    <property type="term" value="F:monooxygenase activity"/>
    <property type="evidence" value="ECO:0007669"/>
    <property type="project" value="UniProtKB-KW"/>
</dbReference>
<sequence length="93" mass="10129">MTFAVVSVHSPKPEHRAAVIDSMQRYSRVAREQPGLEWTGVVDDASGRLVGIALWESEEAAAAARPALMAEVGDDPFADWDEQPIDGLRGLVR</sequence>
<comment type="caution">
    <text evidence="2">The sequence shown here is derived from an EMBL/GenBank/DDBJ whole genome shotgun (WGS) entry which is preliminary data.</text>
</comment>
<reference evidence="2" key="2">
    <citation type="submission" date="2020-09" db="EMBL/GenBank/DDBJ databases">
        <title>Novel species in genus Aeromicrobium.</title>
        <authorList>
            <person name="Zhang G."/>
        </authorList>
    </citation>
    <scope>NUCLEOTIDE SEQUENCE</scope>
    <source>
        <strain evidence="2">SSW1-57</strain>
    </source>
</reference>
<keyword evidence="2" id="KW-0503">Monooxygenase</keyword>
<keyword evidence="2" id="KW-0560">Oxidoreductase</keyword>
<evidence type="ECO:0000313" key="4">
    <source>
        <dbReference type="Proteomes" id="UP000587211"/>
    </source>
</evidence>
<keyword evidence="4" id="KW-1185">Reference proteome</keyword>
<gene>
    <name evidence="3" type="ORF">BJ975_003097</name>
    <name evidence="2" type="ORF">IDH50_05230</name>
</gene>
<dbReference type="Gene3D" id="3.30.70.100">
    <property type="match status" value="1"/>
</dbReference>
<dbReference type="SUPFAM" id="SSF54909">
    <property type="entry name" value="Dimeric alpha+beta barrel"/>
    <property type="match status" value="1"/>
</dbReference>
<evidence type="ECO:0000313" key="2">
    <source>
        <dbReference type="EMBL" id="MBD1269623.1"/>
    </source>
</evidence>
<protein>
    <submittedName>
        <fullName evidence="2">Antibiotic biosynthesis monooxygenase</fullName>
    </submittedName>
</protein>